<proteinExistence type="predicted"/>
<dbReference type="PANTHER" id="PTHR43046:SF16">
    <property type="entry name" value="ADP-RIBOSE PYROPHOSPHATASE YJHB-RELATED"/>
    <property type="match status" value="1"/>
</dbReference>
<comment type="caution">
    <text evidence="4">The sequence shown here is derived from an EMBL/GenBank/DDBJ whole genome shotgun (WGS) entry which is preliminary data.</text>
</comment>
<protein>
    <submittedName>
        <fullName evidence="4">NUDIX domain-containing protein</fullName>
    </submittedName>
</protein>
<feature type="domain" description="Nudix hydrolase" evidence="3">
    <location>
        <begin position="64"/>
        <end position="194"/>
    </location>
</feature>
<dbReference type="OrthoDB" id="9804442at2"/>
<evidence type="ECO:0000313" key="5">
    <source>
        <dbReference type="Proteomes" id="UP000306912"/>
    </source>
</evidence>
<evidence type="ECO:0000256" key="2">
    <source>
        <dbReference type="ARBA" id="ARBA00022801"/>
    </source>
</evidence>
<dbReference type="Pfam" id="PF00293">
    <property type="entry name" value="NUDIX"/>
    <property type="match status" value="1"/>
</dbReference>
<reference evidence="4 5" key="1">
    <citation type="submission" date="2019-05" db="EMBL/GenBank/DDBJ databases">
        <title>Culicoidintestinum kansasii gen. nov., sp. nov. from the gastrointestinal tract of the biting midge, Culicoides sonorensis.</title>
        <authorList>
            <person name="Neupane S."/>
            <person name="Ghosh A."/>
            <person name="Gunther S."/>
            <person name="Martin K."/>
            <person name="Zurek L."/>
        </authorList>
    </citation>
    <scope>NUCLEOTIDE SEQUENCE [LARGE SCALE GENOMIC DNA]</scope>
    <source>
        <strain evidence="4 5">CS-1</strain>
    </source>
</reference>
<dbReference type="RefSeq" id="WP_138191040.1">
    <property type="nucleotide sequence ID" value="NZ_VBWP01000005.1"/>
</dbReference>
<dbReference type="Gene3D" id="3.90.79.10">
    <property type="entry name" value="Nucleoside Triphosphate Pyrophosphohydrolase"/>
    <property type="match status" value="1"/>
</dbReference>
<dbReference type="AlphaFoldDB" id="A0A5R8QBE8"/>
<dbReference type="GO" id="GO:0016787">
    <property type="term" value="F:hydrolase activity"/>
    <property type="evidence" value="ECO:0007669"/>
    <property type="project" value="UniProtKB-KW"/>
</dbReference>
<dbReference type="PANTHER" id="PTHR43046">
    <property type="entry name" value="GDP-MANNOSE MANNOSYL HYDROLASE"/>
    <property type="match status" value="1"/>
</dbReference>
<evidence type="ECO:0000259" key="3">
    <source>
        <dbReference type="PROSITE" id="PS51462"/>
    </source>
</evidence>
<sequence length="202" mass="23267">MTDKYFEFIKKVQAIAQIGQSFTTDEYARENYEELEKLSHEILEAYTGVEQVRPNIYADYKYPTAQTSVRTLVINDTNQLLLVQEKDSGLWSPPGGWCDVDTTPRQAAVKEVFEESGYAVEIKQFLAVFDHRLYLDRPSFFSTHQYVFAARVIGGEPVPNHETLAVEWFDLDKLPQLSRKMTLEEITIALGVLVNERDTYID</sequence>
<dbReference type="InParanoid" id="A0A5R8QBE8"/>
<accession>A0A5R8QBE8</accession>
<dbReference type="Gene3D" id="6.10.250.1120">
    <property type="match status" value="1"/>
</dbReference>
<keyword evidence="2" id="KW-0378">Hydrolase</keyword>
<dbReference type="Pfam" id="PF12535">
    <property type="entry name" value="Nudix_N"/>
    <property type="match status" value="1"/>
</dbReference>
<evidence type="ECO:0000256" key="1">
    <source>
        <dbReference type="ARBA" id="ARBA00001946"/>
    </source>
</evidence>
<dbReference type="FunCoup" id="A0A5R8QBE8">
    <property type="interactions" value="5"/>
</dbReference>
<dbReference type="Proteomes" id="UP000306912">
    <property type="component" value="Unassembled WGS sequence"/>
</dbReference>
<dbReference type="PROSITE" id="PS51462">
    <property type="entry name" value="NUDIX"/>
    <property type="match status" value="1"/>
</dbReference>
<evidence type="ECO:0000313" key="4">
    <source>
        <dbReference type="EMBL" id="TLG73901.1"/>
    </source>
</evidence>
<dbReference type="InterPro" id="IPR000086">
    <property type="entry name" value="NUDIX_hydrolase_dom"/>
</dbReference>
<dbReference type="InterPro" id="IPR059176">
    <property type="entry name" value="UDP-X_N"/>
</dbReference>
<dbReference type="SUPFAM" id="SSF55811">
    <property type="entry name" value="Nudix"/>
    <property type="match status" value="1"/>
</dbReference>
<dbReference type="EMBL" id="VBWP01000005">
    <property type="protein sequence ID" value="TLG73901.1"/>
    <property type="molecule type" value="Genomic_DNA"/>
</dbReference>
<organism evidence="4 5">
    <name type="scientific">Culicoidibacter larvae</name>
    <dbReference type="NCBI Taxonomy" id="2579976"/>
    <lineage>
        <taxon>Bacteria</taxon>
        <taxon>Bacillati</taxon>
        <taxon>Bacillota</taxon>
        <taxon>Culicoidibacteria</taxon>
        <taxon>Culicoidibacterales</taxon>
        <taxon>Culicoidibacteraceae</taxon>
        <taxon>Culicoidibacter</taxon>
    </lineage>
</organism>
<comment type="cofactor">
    <cofactor evidence="1">
        <name>Mg(2+)</name>
        <dbReference type="ChEBI" id="CHEBI:18420"/>
    </cofactor>
</comment>
<gene>
    <name evidence="4" type="ORF">FEZ08_07150</name>
</gene>
<name>A0A5R8QBE8_9FIRM</name>
<dbReference type="InterPro" id="IPR015797">
    <property type="entry name" value="NUDIX_hydrolase-like_dom_sf"/>
</dbReference>
<keyword evidence="5" id="KW-1185">Reference proteome</keyword>